<dbReference type="InterPro" id="IPR045851">
    <property type="entry name" value="AMP-bd_C_sf"/>
</dbReference>
<dbReference type="InterPro" id="IPR025110">
    <property type="entry name" value="AMP-bd_C"/>
</dbReference>
<dbReference type="AlphaFoldDB" id="A0A2I2KSK9"/>
<comment type="similarity">
    <text evidence="1">Belongs to the ATP-dependent AMP-binding enzyme family.</text>
</comment>
<feature type="domain" description="AMP-dependent synthetase/ligase" evidence="3">
    <location>
        <begin position="10"/>
        <end position="374"/>
    </location>
</feature>
<dbReference type="PANTHER" id="PTHR43201">
    <property type="entry name" value="ACYL-COA SYNTHETASE"/>
    <property type="match status" value="1"/>
</dbReference>
<accession>A0A2I2KSK9</accession>
<dbReference type="Gene3D" id="3.30.300.30">
    <property type="match status" value="1"/>
</dbReference>
<dbReference type="SUPFAM" id="SSF56801">
    <property type="entry name" value="Acetyl-CoA synthetase-like"/>
    <property type="match status" value="1"/>
</dbReference>
<name>A0A2I2KSK9_9ACTN</name>
<dbReference type="Proteomes" id="UP000234331">
    <property type="component" value="Unassembled WGS sequence"/>
</dbReference>
<dbReference type="PANTHER" id="PTHR43201:SF5">
    <property type="entry name" value="MEDIUM-CHAIN ACYL-COA LIGASE ACSF2, MITOCHONDRIAL"/>
    <property type="match status" value="1"/>
</dbReference>
<dbReference type="Gene3D" id="3.40.50.12780">
    <property type="entry name" value="N-terminal domain of ligase-like"/>
    <property type="match status" value="1"/>
</dbReference>
<sequence>MSEFTDLTIDRHAELTPDKPALIMARSGLTVSFAELVERSRRVARLFHALGLRPGDVVAVLMENGPRWFDVCWAAQRSGLHYCAVNWHLALDEARYVLRDSGAKVLVTSPSTVAQAAECSRGIPDLARFVVHGPDDPADGEPPTLPDGFTWLDDALADQPARPLAAEIEGAPMIYSSGTTGRPKGVRVDLPPAPYGSGTLADRMIGSLWPFHDNTVYLSPAPLYHAAPLYWSMMAQRRGGTAVVLERFDAELVLSSIERYRVTLAQFVPTMFIRMLKLPAETRARYDLSSLVMAVHAAAPCPVWAKRAMLDWWGPVIHEYLGASEGGYVQIGPQEWLAHPGSVGRPSDAMRAHILGEDDEELPVGEVGTIYFENSAQTAYHNDPEKTRNAFSRQGWRTLGDMGYLDADGYLYLTDRKANVINSGGVKIWPLAVENVLSAHPAVADVAVIGVPNDEFGEEVKAVVQLADPAAASPALAEELITFCRGELAHYQCPRTVDFVDELPRLPSGKLLKRVVKETYWQGRASRVL</sequence>
<dbReference type="GO" id="GO:0006631">
    <property type="term" value="P:fatty acid metabolic process"/>
    <property type="evidence" value="ECO:0007669"/>
    <property type="project" value="TreeGrafter"/>
</dbReference>
<dbReference type="RefSeq" id="WP_101832299.1">
    <property type="nucleotide sequence ID" value="NZ_FZMO01000187.1"/>
</dbReference>
<keyword evidence="2" id="KW-0436">Ligase</keyword>
<evidence type="ECO:0000256" key="1">
    <source>
        <dbReference type="ARBA" id="ARBA00006432"/>
    </source>
</evidence>
<feature type="domain" description="AMP-binding enzyme C-terminal" evidence="4">
    <location>
        <begin position="433"/>
        <end position="510"/>
    </location>
</feature>
<dbReference type="Pfam" id="PF13193">
    <property type="entry name" value="AMP-binding_C"/>
    <property type="match status" value="1"/>
</dbReference>
<dbReference type="Pfam" id="PF00501">
    <property type="entry name" value="AMP-binding"/>
    <property type="match status" value="1"/>
</dbReference>
<dbReference type="EMBL" id="FZMO01000187">
    <property type="protein sequence ID" value="SNQ48663.1"/>
    <property type="molecule type" value="Genomic_DNA"/>
</dbReference>
<dbReference type="GO" id="GO:0031956">
    <property type="term" value="F:medium-chain fatty acid-CoA ligase activity"/>
    <property type="evidence" value="ECO:0007669"/>
    <property type="project" value="TreeGrafter"/>
</dbReference>
<dbReference type="InterPro" id="IPR042099">
    <property type="entry name" value="ANL_N_sf"/>
</dbReference>
<proteinExistence type="inferred from homology"/>
<evidence type="ECO:0000259" key="4">
    <source>
        <dbReference type="Pfam" id="PF13193"/>
    </source>
</evidence>
<evidence type="ECO:0000313" key="6">
    <source>
        <dbReference type="Proteomes" id="UP000234331"/>
    </source>
</evidence>
<protein>
    <submittedName>
        <fullName evidence="5">Acyl-CoA synthetase</fullName>
    </submittedName>
</protein>
<evidence type="ECO:0000259" key="3">
    <source>
        <dbReference type="Pfam" id="PF00501"/>
    </source>
</evidence>
<dbReference type="InterPro" id="IPR000873">
    <property type="entry name" value="AMP-dep_synth/lig_dom"/>
</dbReference>
<dbReference type="PROSITE" id="PS00455">
    <property type="entry name" value="AMP_BINDING"/>
    <property type="match status" value="1"/>
</dbReference>
<gene>
    <name evidence="5" type="ORF">FRACA_2670004</name>
</gene>
<dbReference type="OrthoDB" id="9803968at2"/>
<dbReference type="InterPro" id="IPR020845">
    <property type="entry name" value="AMP-binding_CS"/>
</dbReference>
<keyword evidence="6" id="KW-1185">Reference proteome</keyword>
<reference evidence="5 6" key="1">
    <citation type="submission" date="2017-06" db="EMBL/GenBank/DDBJ databases">
        <authorList>
            <person name="Kim H.J."/>
            <person name="Triplett B.A."/>
        </authorList>
    </citation>
    <scope>NUCLEOTIDE SEQUENCE [LARGE SCALE GENOMIC DNA]</scope>
    <source>
        <strain evidence="5">FRACA_ARgP5</strain>
    </source>
</reference>
<organism evidence="5 6">
    <name type="scientific">Frankia canadensis</name>
    <dbReference type="NCBI Taxonomy" id="1836972"/>
    <lineage>
        <taxon>Bacteria</taxon>
        <taxon>Bacillati</taxon>
        <taxon>Actinomycetota</taxon>
        <taxon>Actinomycetes</taxon>
        <taxon>Frankiales</taxon>
        <taxon>Frankiaceae</taxon>
        <taxon>Frankia</taxon>
    </lineage>
</organism>
<evidence type="ECO:0000313" key="5">
    <source>
        <dbReference type="EMBL" id="SNQ48663.1"/>
    </source>
</evidence>
<evidence type="ECO:0000256" key="2">
    <source>
        <dbReference type="ARBA" id="ARBA00022598"/>
    </source>
</evidence>